<keyword evidence="8 11" id="KW-0520">NAD</keyword>
<dbReference type="EMBL" id="CP011971">
    <property type="protein sequence ID" value="AMN46831.1"/>
    <property type="molecule type" value="Genomic_DNA"/>
</dbReference>
<evidence type="ECO:0000259" key="13">
    <source>
        <dbReference type="PROSITE" id="PS51669"/>
    </source>
</evidence>
<evidence type="ECO:0000256" key="10">
    <source>
        <dbReference type="ARBA" id="ARBA00047712"/>
    </source>
</evidence>
<keyword evidence="5 11" id="KW-1278">Translocase</keyword>
<dbReference type="PROSITE" id="PS00642">
    <property type="entry name" value="COMPLEX1_75K_2"/>
    <property type="match status" value="1"/>
</dbReference>
<dbReference type="Pfam" id="PF22117">
    <property type="entry name" value="Fer4_Nqo3"/>
    <property type="match status" value="1"/>
</dbReference>
<reference evidence="15 16" key="1">
    <citation type="submission" date="2015-06" db="EMBL/GenBank/DDBJ databases">
        <title>A Comprehensive Approach to Explore the Metabolic and Phylogenetic Diversity of Bacterial Steroid Degradation in the Environment: Testosterone as an Example.</title>
        <authorList>
            <person name="Yang F.-C."/>
            <person name="Chen Y.-L."/>
            <person name="Yu C.-P."/>
            <person name="Tang S.-L."/>
            <person name="Wang P.-H."/>
            <person name="Ismail W."/>
            <person name="Wang C.-H."/>
            <person name="Yang C.-Y."/>
            <person name="Chiang Y.-R."/>
        </authorList>
    </citation>
    <scope>NUCLEOTIDE SEQUENCE [LARGE SCALE GENOMIC DNA]</scope>
    <source>
        <strain evidence="15 16">DSM 18526</strain>
    </source>
</reference>
<dbReference type="Pfam" id="PF22151">
    <property type="entry name" value="Fer4_NDSU1"/>
    <property type="match status" value="1"/>
</dbReference>
<evidence type="ECO:0000256" key="12">
    <source>
        <dbReference type="SAM" id="MobiDB-lite"/>
    </source>
</evidence>
<dbReference type="PANTHER" id="PTHR43105:SF13">
    <property type="entry name" value="NADH-UBIQUINONE OXIDOREDUCTASE 75 KDA SUBUNIT, MITOCHONDRIAL"/>
    <property type="match status" value="1"/>
</dbReference>
<dbReference type="OrthoDB" id="9810782at2"/>
<evidence type="ECO:0000256" key="8">
    <source>
        <dbReference type="ARBA" id="ARBA00023027"/>
    </source>
</evidence>
<keyword evidence="6 11" id="KW-0408">Iron</keyword>
<dbReference type="InterPro" id="IPR000283">
    <property type="entry name" value="NADH_UbQ_OxRdtase_75kDa_su_CS"/>
</dbReference>
<evidence type="ECO:0000313" key="16">
    <source>
        <dbReference type="Proteomes" id="UP000070250"/>
    </source>
</evidence>
<dbReference type="InterPro" id="IPR006656">
    <property type="entry name" value="Mopterin_OxRdtase"/>
</dbReference>
<dbReference type="PANTHER" id="PTHR43105">
    <property type="entry name" value="RESPIRATORY NITRATE REDUCTASE"/>
    <property type="match status" value="1"/>
</dbReference>
<dbReference type="NCBIfam" id="TIGR01973">
    <property type="entry name" value="NuoG"/>
    <property type="match status" value="1"/>
</dbReference>
<evidence type="ECO:0000256" key="3">
    <source>
        <dbReference type="ARBA" id="ARBA00022485"/>
    </source>
</evidence>
<gene>
    <name evidence="15" type="ORF">ACG33_06905</name>
</gene>
<keyword evidence="16" id="KW-1185">Reference proteome</keyword>
<dbReference type="FunFam" id="3.10.20.740:FF:000001">
    <property type="entry name" value="NADH-quinone oxidoreductase subunit G"/>
    <property type="match status" value="1"/>
</dbReference>
<feature type="compositionally biased region" description="Basic and acidic residues" evidence="12">
    <location>
        <begin position="732"/>
        <end position="747"/>
    </location>
</feature>
<feature type="domain" description="4Fe-4S His(Cys)3-ligated-type" evidence="14">
    <location>
        <begin position="82"/>
        <end position="121"/>
    </location>
</feature>
<sequence>MSDDLVNIEVNGVPMKARKGQMIIQVTDVQDVYIPRFCYHEKLAIAANCRMCLVEVEKAPKPLPACATPVAEGMKVFTKSPKAIAAQRAAMEFLLINHPLDCPVCDQGGECELQDLALGFGRSISRYTERKRVVKDKNIGPLISTDMTRCIHCTRCVRFTQDIQGYQELGTIGRAEMTEIGTYVQKSVDHELSANIIDLCPVGALNNKPFRYRARAWEMTQHPLVSPHDAVGTNIYAHVLRGRVMRVVPRVNEEINETWIADRDRFSYQGIYSEDRLLKPLLRENGVWQEVDWESALEKAAQRLGQIVKRDGAAQLGALGAPGSTMEELYLLTRIARGLGSGNLDHRLRRSDFRDQASDPLYPGLGCSIAELQEAGSILIVGSNLRKEVPLIAHRVRKAALAGGHVAFINPRRYEYMFPVAGYLEADAEPDSRSTGSSKAPGLLAHLLGVAAAAASGKTPPTLLAGQIENLQPSPEQQAIARQLCEGERRLILLGAIAQRDPVFADLRRIAAALAELTGATLGYLPEGGNAVGASLAGMLPHRGVAGRAPDPAGLDIAGMFAAHLKAYIVFGAIEPVHDIASSAALEALKAAECVVALSPYASAKEYADIILPIGTFAETSGTYVNLEGRWQSVPGAASPVGESRPGWKVLRVLANLLDLPGFDYTSSEQIIQELREQVDQAPEFMPTAAAPDAGKTESGPKASAVDASGLDVAIYQIDAIVRRSSALQATRDAREAESGLERGTEA</sequence>
<dbReference type="STRING" id="465721.ACG33_06905"/>
<dbReference type="Gene3D" id="3.10.20.740">
    <property type="match status" value="1"/>
</dbReference>
<evidence type="ECO:0000256" key="1">
    <source>
        <dbReference type="ARBA" id="ARBA00001966"/>
    </source>
</evidence>
<dbReference type="PROSITE" id="PS51839">
    <property type="entry name" value="4FE4S_HC3"/>
    <property type="match status" value="1"/>
</dbReference>
<dbReference type="GO" id="GO:0051539">
    <property type="term" value="F:4 iron, 4 sulfur cluster binding"/>
    <property type="evidence" value="ECO:0007669"/>
    <property type="project" value="UniProtKB-KW"/>
</dbReference>
<dbReference type="GO" id="GO:0016020">
    <property type="term" value="C:membrane"/>
    <property type="evidence" value="ECO:0007669"/>
    <property type="project" value="InterPro"/>
</dbReference>
<dbReference type="SUPFAM" id="SSF53706">
    <property type="entry name" value="Formate dehydrogenase/DMSO reductase, domains 1-3"/>
    <property type="match status" value="1"/>
</dbReference>
<dbReference type="Gene3D" id="3.40.50.740">
    <property type="match status" value="2"/>
</dbReference>
<dbReference type="Gene3D" id="3.30.70.20">
    <property type="match status" value="1"/>
</dbReference>
<protein>
    <recommendedName>
        <fullName evidence="11">NADH-quinone oxidoreductase</fullName>
        <ecNumber evidence="11">7.1.1.-</ecNumber>
    </recommendedName>
</protein>
<dbReference type="GO" id="GO:0008137">
    <property type="term" value="F:NADH dehydrogenase (ubiquinone) activity"/>
    <property type="evidence" value="ECO:0007669"/>
    <property type="project" value="UniProtKB-UniRule"/>
</dbReference>
<dbReference type="GO" id="GO:0042773">
    <property type="term" value="P:ATP synthesis coupled electron transport"/>
    <property type="evidence" value="ECO:0007669"/>
    <property type="project" value="InterPro"/>
</dbReference>
<dbReference type="Pfam" id="PF10588">
    <property type="entry name" value="NADH-G_4Fe-4S_3"/>
    <property type="match status" value="1"/>
</dbReference>
<comment type="cofactor">
    <cofactor evidence="1 11">
        <name>[4Fe-4S] cluster</name>
        <dbReference type="ChEBI" id="CHEBI:49883"/>
    </cofactor>
</comment>
<dbReference type="Gene3D" id="3.40.228.10">
    <property type="entry name" value="Dimethylsulfoxide Reductase, domain 2"/>
    <property type="match status" value="1"/>
</dbReference>
<keyword evidence="4 11" id="KW-0479">Metal-binding</keyword>
<dbReference type="PROSITE" id="PS00641">
    <property type="entry name" value="COMPLEX1_75K_1"/>
    <property type="match status" value="1"/>
</dbReference>
<dbReference type="GO" id="GO:0016651">
    <property type="term" value="F:oxidoreductase activity, acting on NAD(P)H"/>
    <property type="evidence" value="ECO:0007669"/>
    <property type="project" value="InterPro"/>
</dbReference>
<organism evidence="15 16">
    <name type="scientific">Steroidobacter denitrificans</name>
    <dbReference type="NCBI Taxonomy" id="465721"/>
    <lineage>
        <taxon>Bacteria</taxon>
        <taxon>Pseudomonadati</taxon>
        <taxon>Pseudomonadota</taxon>
        <taxon>Gammaproteobacteria</taxon>
        <taxon>Steroidobacterales</taxon>
        <taxon>Steroidobacteraceae</taxon>
        <taxon>Steroidobacter</taxon>
    </lineage>
</organism>
<comment type="subunit">
    <text evidence="9">Composed of 13 different subunits. Subunits NuoCD, E, F, and G constitute the peripheral sector of the complex.</text>
</comment>
<dbReference type="InterPro" id="IPR006963">
    <property type="entry name" value="Mopterin_OxRdtase_4Fe-4S_dom"/>
</dbReference>
<dbReference type="AlphaFoldDB" id="A0A127FB17"/>
<dbReference type="InterPro" id="IPR019574">
    <property type="entry name" value="NADH_UbQ_OxRdtase_Gsu_4Fe4S-bd"/>
</dbReference>
<dbReference type="EC" id="7.1.1.-" evidence="11"/>
<dbReference type="CDD" id="cd00207">
    <property type="entry name" value="fer2"/>
    <property type="match status" value="1"/>
</dbReference>
<keyword evidence="7 11" id="KW-0411">Iron-sulfur</keyword>
<dbReference type="InterPro" id="IPR050123">
    <property type="entry name" value="Prok_molybdopt-oxidoreductase"/>
</dbReference>
<name>A0A127FB17_STEDE</name>
<dbReference type="PROSITE" id="PS51669">
    <property type="entry name" value="4FE4S_MOW_BIS_MGD"/>
    <property type="match status" value="1"/>
</dbReference>
<dbReference type="SUPFAM" id="SSF54862">
    <property type="entry name" value="4Fe-4S ferredoxins"/>
    <property type="match status" value="1"/>
</dbReference>
<dbReference type="GO" id="GO:0051537">
    <property type="term" value="F:2 iron, 2 sulfur cluster binding"/>
    <property type="evidence" value="ECO:0007669"/>
    <property type="project" value="UniProtKB-UniRule"/>
</dbReference>
<evidence type="ECO:0000256" key="4">
    <source>
        <dbReference type="ARBA" id="ARBA00022723"/>
    </source>
</evidence>
<keyword evidence="11" id="KW-0874">Quinone</keyword>
<evidence type="ECO:0000256" key="11">
    <source>
        <dbReference type="RuleBase" id="RU003525"/>
    </source>
</evidence>
<accession>A0A127FB17</accession>
<dbReference type="InterPro" id="IPR001041">
    <property type="entry name" value="2Fe-2S_ferredoxin-type"/>
</dbReference>
<dbReference type="SMART" id="SM00929">
    <property type="entry name" value="NADH-G_4Fe-4S_3"/>
    <property type="match status" value="1"/>
</dbReference>
<dbReference type="SUPFAM" id="SSF54292">
    <property type="entry name" value="2Fe-2S ferredoxin-like"/>
    <property type="match status" value="1"/>
</dbReference>
<dbReference type="GO" id="GO:0046872">
    <property type="term" value="F:metal ion binding"/>
    <property type="evidence" value="ECO:0007669"/>
    <property type="project" value="UniProtKB-UniRule"/>
</dbReference>
<comment type="cofactor">
    <cofactor evidence="11">
        <name>[2Fe-2S] cluster</name>
        <dbReference type="ChEBI" id="CHEBI:190135"/>
    </cofactor>
    <text evidence="11">Binds 1 [2Fe-2S] cluster per subunit.</text>
</comment>
<dbReference type="PROSITE" id="PS00643">
    <property type="entry name" value="COMPLEX1_75K_3"/>
    <property type="match status" value="1"/>
</dbReference>
<dbReference type="Pfam" id="PF00384">
    <property type="entry name" value="Molybdopterin"/>
    <property type="match status" value="1"/>
</dbReference>
<dbReference type="FunFam" id="3.30.70.20:FF:000002">
    <property type="entry name" value="NADH-ubiquinone oxidoreductase 75 kDa subunit"/>
    <property type="match status" value="1"/>
</dbReference>
<comment type="function">
    <text evidence="11">NDH-1 shuttles electrons from NADH, via FMN and iron-sulfur (Fe-S) centers, to quinones in the respiratory chain. Couples the redox reaction to proton translocation (for every two electrons transferred, four hydrogen ions are translocated across the cytoplasmic membrane), and thus conserves the redox energy in a proton gradient.</text>
</comment>
<dbReference type="KEGG" id="sdf:ACG33_06905"/>
<dbReference type="InterPro" id="IPR054351">
    <property type="entry name" value="NADH_UbQ_OxRdtase_ferredoxin"/>
</dbReference>
<dbReference type="PATRIC" id="fig|465721.4.peg.1469"/>
<keyword evidence="3 11" id="KW-0004">4Fe-4S</keyword>
<dbReference type="InterPro" id="IPR036010">
    <property type="entry name" value="2Fe-2S_ferredoxin-like_sf"/>
</dbReference>
<dbReference type="RefSeq" id="WP_066919841.1">
    <property type="nucleotide sequence ID" value="NZ_CP011971.1"/>
</dbReference>
<feature type="domain" description="4Fe-4S Mo/W bis-MGD-type" evidence="13">
    <location>
        <begin position="219"/>
        <end position="275"/>
    </location>
</feature>
<dbReference type="Pfam" id="PF13510">
    <property type="entry name" value="Fer2_4"/>
    <property type="match status" value="1"/>
</dbReference>
<proteinExistence type="inferred from homology"/>
<evidence type="ECO:0000259" key="14">
    <source>
        <dbReference type="PROSITE" id="PS51839"/>
    </source>
</evidence>
<evidence type="ECO:0000256" key="6">
    <source>
        <dbReference type="ARBA" id="ARBA00023004"/>
    </source>
</evidence>
<evidence type="ECO:0000256" key="2">
    <source>
        <dbReference type="ARBA" id="ARBA00005404"/>
    </source>
</evidence>
<dbReference type="InterPro" id="IPR010228">
    <property type="entry name" value="NADH_UbQ_OxRdtase_Gsu"/>
</dbReference>
<evidence type="ECO:0000256" key="9">
    <source>
        <dbReference type="ARBA" id="ARBA00026021"/>
    </source>
</evidence>
<comment type="catalytic activity">
    <reaction evidence="10 11">
        <text>a quinone + NADH + 5 H(+)(in) = a quinol + NAD(+) + 4 H(+)(out)</text>
        <dbReference type="Rhea" id="RHEA:57888"/>
        <dbReference type="ChEBI" id="CHEBI:15378"/>
        <dbReference type="ChEBI" id="CHEBI:24646"/>
        <dbReference type="ChEBI" id="CHEBI:57540"/>
        <dbReference type="ChEBI" id="CHEBI:57945"/>
        <dbReference type="ChEBI" id="CHEBI:132124"/>
    </reaction>
</comment>
<evidence type="ECO:0000256" key="7">
    <source>
        <dbReference type="ARBA" id="ARBA00023014"/>
    </source>
</evidence>
<evidence type="ECO:0000256" key="5">
    <source>
        <dbReference type="ARBA" id="ARBA00022967"/>
    </source>
</evidence>
<comment type="similarity">
    <text evidence="2 11">Belongs to the complex I 75 kDa subunit family.</text>
</comment>
<dbReference type="Proteomes" id="UP000070250">
    <property type="component" value="Chromosome"/>
</dbReference>
<keyword evidence="11" id="KW-0001">2Fe-2S</keyword>
<dbReference type="GO" id="GO:0048038">
    <property type="term" value="F:quinone binding"/>
    <property type="evidence" value="ECO:0007669"/>
    <property type="project" value="UniProtKB-UniRule"/>
</dbReference>
<evidence type="ECO:0000313" key="15">
    <source>
        <dbReference type="EMBL" id="AMN46831.1"/>
    </source>
</evidence>
<feature type="region of interest" description="Disordered" evidence="12">
    <location>
        <begin position="727"/>
        <end position="747"/>
    </location>
</feature>